<evidence type="ECO:0000256" key="1">
    <source>
        <dbReference type="SAM" id="SignalP"/>
    </source>
</evidence>
<name>A0ABX0TNY4_9SPHN</name>
<gene>
    <name evidence="2" type="ORF">FHS31_000833</name>
</gene>
<comment type="caution">
    <text evidence="2">The sequence shown here is derived from an EMBL/GenBank/DDBJ whole genome shotgun (WGS) entry which is preliminary data.</text>
</comment>
<dbReference type="RefSeq" id="WP_167072118.1">
    <property type="nucleotide sequence ID" value="NZ_JAAOZC010000002.1"/>
</dbReference>
<evidence type="ECO:0000313" key="2">
    <source>
        <dbReference type="EMBL" id="NIJ07237.1"/>
    </source>
</evidence>
<feature type="chain" id="PRO_5045696451" evidence="1">
    <location>
        <begin position="23"/>
        <end position="188"/>
    </location>
</feature>
<sequence>MSSSLDLLGLTVAALLGPQATADPPFYATDAGAGVASPGDWPTQQDQYPRIKVFVFGETKTSGGRGGINFTVVTTIRVIGEVSKPVQINDGGAGAAMAALGALNAQIECAVINSYPLTGQLQQFPSIRSQLAFNADGATHLAGIHIDIDMEHFQSEEDFAPIASSDLNELDFASTAAPPTGFIVNLNP</sequence>
<keyword evidence="3" id="KW-1185">Reference proteome</keyword>
<dbReference type="EMBL" id="JAAOZC010000002">
    <property type="protein sequence ID" value="NIJ07237.1"/>
    <property type="molecule type" value="Genomic_DNA"/>
</dbReference>
<organism evidence="2 3">
    <name type="scientific">Sphingomonas vulcanisoli</name>
    <dbReference type="NCBI Taxonomy" id="1658060"/>
    <lineage>
        <taxon>Bacteria</taxon>
        <taxon>Pseudomonadati</taxon>
        <taxon>Pseudomonadota</taxon>
        <taxon>Alphaproteobacteria</taxon>
        <taxon>Sphingomonadales</taxon>
        <taxon>Sphingomonadaceae</taxon>
        <taxon>Sphingomonas</taxon>
    </lineage>
</organism>
<keyword evidence="1" id="KW-0732">Signal</keyword>
<accession>A0ABX0TNY4</accession>
<evidence type="ECO:0000313" key="3">
    <source>
        <dbReference type="Proteomes" id="UP000727456"/>
    </source>
</evidence>
<protein>
    <submittedName>
        <fullName evidence="2">Uncharacterized protein</fullName>
    </submittedName>
</protein>
<feature type="signal peptide" evidence="1">
    <location>
        <begin position="1"/>
        <end position="22"/>
    </location>
</feature>
<reference evidence="2 3" key="1">
    <citation type="submission" date="2020-03" db="EMBL/GenBank/DDBJ databases">
        <title>Genomic Encyclopedia of Type Strains, Phase III (KMG-III): the genomes of soil and plant-associated and newly described type strains.</title>
        <authorList>
            <person name="Whitman W."/>
        </authorList>
    </citation>
    <scope>NUCLEOTIDE SEQUENCE [LARGE SCALE GENOMIC DNA]</scope>
    <source>
        <strain evidence="2 3">CECT 8804</strain>
    </source>
</reference>
<dbReference type="Proteomes" id="UP000727456">
    <property type="component" value="Unassembled WGS sequence"/>
</dbReference>
<proteinExistence type="predicted"/>